<keyword evidence="2" id="KW-0472">Membrane</keyword>
<accession>A0ABT8KHD0</accession>
<evidence type="ECO:0000256" key="2">
    <source>
        <dbReference type="SAM" id="Phobius"/>
    </source>
</evidence>
<dbReference type="Proteomes" id="UP001172082">
    <property type="component" value="Unassembled WGS sequence"/>
</dbReference>
<comment type="caution">
    <text evidence="3">The sequence shown here is derived from an EMBL/GenBank/DDBJ whole genome shotgun (WGS) entry which is preliminary data.</text>
</comment>
<keyword evidence="2" id="KW-0812">Transmembrane</keyword>
<evidence type="ECO:0000313" key="3">
    <source>
        <dbReference type="EMBL" id="MDN5200126.1"/>
    </source>
</evidence>
<sequence length="103" mass="12070">MYSKDLTVNNTIAEPTMTIDSEKKVPSSNNNVTRATNNNSDTTKEEIQQWIKEKRADEQKKQRKKKKIELAGKKSKFYRLVTMGLLLITIIWLYFAVTFWLNL</sequence>
<name>A0ABT8KHD0_9BACT</name>
<keyword evidence="4" id="KW-1185">Reference proteome</keyword>
<protein>
    <submittedName>
        <fullName evidence="3">Uncharacterized protein</fullName>
    </submittedName>
</protein>
<evidence type="ECO:0000313" key="4">
    <source>
        <dbReference type="Proteomes" id="UP001172082"/>
    </source>
</evidence>
<evidence type="ECO:0000256" key="1">
    <source>
        <dbReference type="SAM" id="MobiDB-lite"/>
    </source>
</evidence>
<feature type="region of interest" description="Disordered" evidence="1">
    <location>
        <begin position="21"/>
        <end position="46"/>
    </location>
</feature>
<proteinExistence type="predicted"/>
<keyword evidence="2" id="KW-1133">Transmembrane helix</keyword>
<feature type="compositionally biased region" description="Low complexity" evidence="1">
    <location>
        <begin position="27"/>
        <end position="40"/>
    </location>
</feature>
<dbReference type="RefSeq" id="WP_346750152.1">
    <property type="nucleotide sequence ID" value="NZ_JAUJEA010000001.1"/>
</dbReference>
<gene>
    <name evidence="3" type="ORF">QQ008_02105</name>
</gene>
<reference evidence="3" key="1">
    <citation type="submission" date="2023-06" db="EMBL/GenBank/DDBJ databases">
        <title>Genomic of Parafulvivirga corallium.</title>
        <authorList>
            <person name="Wang G."/>
        </authorList>
    </citation>
    <scope>NUCLEOTIDE SEQUENCE</scope>
    <source>
        <strain evidence="3">BMA10</strain>
    </source>
</reference>
<feature type="transmembrane region" description="Helical" evidence="2">
    <location>
        <begin position="77"/>
        <end position="101"/>
    </location>
</feature>
<organism evidence="3 4">
    <name type="scientific">Splendidivirga corallicola</name>
    <dbReference type="NCBI Taxonomy" id="3051826"/>
    <lineage>
        <taxon>Bacteria</taxon>
        <taxon>Pseudomonadati</taxon>
        <taxon>Bacteroidota</taxon>
        <taxon>Cytophagia</taxon>
        <taxon>Cytophagales</taxon>
        <taxon>Splendidivirgaceae</taxon>
        <taxon>Splendidivirga</taxon>
    </lineage>
</organism>
<dbReference type="EMBL" id="JAUJEA010000001">
    <property type="protein sequence ID" value="MDN5200126.1"/>
    <property type="molecule type" value="Genomic_DNA"/>
</dbReference>